<evidence type="ECO:0000313" key="2">
    <source>
        <dbReference type="EMBL" id="KAB9006554.1"/>
    </source>
</evidence>
<comment type="caution">
    <text evidence="2">The sequence shown here is derived from an EMBL/GenBank/DDBJ whole genome shotgun (WGS) entry which is preliminary data.</text>
</comment>
<feature type="region of interest" description="Disordered" evidence="1">
    <location>
        <begin position="272"/>
        <end position="303"/>
    </location>
</feature>
<dbReference type="AlphaFoldDB" id="A0A5N6L5M4"/>
<dbReference type="Proteomes" id="UP000327013">
    <property type="component" value="Unassembled WGS sequence"/>
</dbReference>
<gene>
    <name evidence="2" type="ORF">FH972_026908</name>
</gene>
<keyword evidence="3" id="KW-1185">Reference proteome</keyword>
<sequence>MAPPSDAARALALHQRELAFRDLKDWNESAFGIHDLEIGSWDKGFVSFHRIVAVPQCPHLWSKNNINMRRIETHWSYKVLSAAKEFWYKGDYCIESSPHSCDSDDEHFHRKIDLYFHVNMFKFALDWQMEPLRTMVQDKLLFELKKLLSNITVYDCYAVDLPTQFERFLHGAYDGSRACEGYKSLRDGIANTLKEHHANIRTYEPFTTVLNKLRHIYVELGAGLQPNVVVIEDDEESGNTTPSMYATVTGETCASDIHRTAYSLDDQYTIEVESQSRSPSTVPSWTNDNCVPRSSPAPDNPLDLDYIPSVAPSLISSRIDSQSKILRSARNRLSMELPQAYRKTLIKSRRHLMCPTPLTRQPGYSARTECSPRARSFSPPISDRLQLQSFRVERAQRRRPGPAFSACMECKRQKLGCDRVDLIDTCGRSTSSPPHPSVFNMTIVFHNCVPKPKDPSRLVTEVQGCTNAPINFTSYSASVATDQKYQVGPSPAPGCILYFYPQAGCAAPSRNDVVFEEVKKKNDYVVFKDRFIAKSYLLQCNHFKEA</sequence>
<dbReference type="EMBL" id="VIBQ01000141">
    <property type="protein sequence ID" value="KAB9006554.1"/>
    <property type="molecule type" value="Genomic_DNA"/>
</dbReference>
<organism evidence="2 3">
    <name type="scientific">Carpinus fangiana</name>
    <dbReference type="NCBI Taxonomy" id="176857"/>
    <lineage>
        <taxon>Eukaryota</taxon>
        <taxon>Viridiplantae</taxon>
        <taxon>Streptophyta</taxon>
        <taxon>Embryophyta</taxon>
        <taxon>Tracheophyta</taxon>
        <taxon>Spermatophyta</taxon>
        <taxon>Magnoliopsida</taxon>
        <taxon>eudicotyledons</taxon>
        <taxon>Gunneridae</taxon>
        <taxon>Pentapetalae</taxon>
        <taxon>rosids</taxon>
        <taxon>fabids</taxon>
        <taxon>Fagales</taxon>
        <taxon>Betulaceae</taxon>
        <taxon>Carpinus</taxon>
    </lineage>
</organism>
<proteinExistence type="predicted"/>
<feature type="compositionally biased region" description="Polar residues" evidence="1">
    <location>
        <begin position="272"/>
        <end position="289"/>
    </location>
</feature>
<reference evidence="2 3" key="1">
    <citation type="submission" date="2019-06" db="EMBL/GenBank/DDBJ databases">
        <title>A chromosomal-level reference genome of Carpinus fangiana (Coryloideae, Betulaceae).</title>
        <authorList>
            <person name="Yang X."/>
            <person name="Wang Z."/>
            <person name="Zhang L."/>
            <person name="Hao G."/>
            <person name="Liu J."/>
            <person name="Yang Y."/>
        </authorList>
    </citation>
    <scope>NUCLEOTIDE SEQUENCE [LARGE SCALE GENOMIC DNA]</scope>
    <source>
        <strain evidence="2">Cfa_2016G</strain>
        <tissue evidence="2">Leaf</tissue>
    </source>
</reference>
<accession>A0A5N6L5M4</accession>
<evidence type="ECO:0000313" key="3">
    <source>
        <dbReference type="Proteomes" id="UP000327013"/>
    </source>
</evidence>
<protein>
    <submittedName>
        <fullName evidence="2">Uncharacterized protein</fullName>
    </submittedName>
</protein>
<evidence type="ECO:0000256" key="1">
    <source>
        <dbReference type="SAM" id="MobiDB-lite"/>
    </source>
</evidence>
<name>A0A5N6L5M4_9ROSI</name>